<evidence type="ECO:0000256" key="1">
    <source>
        <dbReference type="ARBA" id="ARBA00006572"/>
    </source>
</evidence>
<keyword evidence="8" id="KW-1185">Reference proteome</keyword>
<organism evidence="7 8">
    <name type="scientific">Ogataea philodendri</name>
    <dbReference type="NCBI Taxonomy" id="1378263"/>
    <lineage>
        <taxon>Eukaryota</taxon>
        <taxon>Fungi</taxon>
        <taxon>Dikarya</taxon>
        <taxon>Ascomycota</taxon>
        <taxon>Saccharomycotina</taxon>
        <taxon>Pichiomycetes</taxon>
        <taxon>Pichiales</taxon>
        <taxon>Pichiaceae</taxon>
        <taxon>Ogataea</taxon>
    </lineage>
</organism>
<name>A0A9P8T6R6_9ASCO</name>
<evidence type="ECO:0000256" key="4">
    <source>
        <dbReference type="ARBA" id="ARBA00023054"/>
    </source>
</evidence>
<evidence type="ECO:0000256" key="2">
    <source>
        <dbReference type="ARBA" id="ARBA00022448"/>
    </source>
</evidence>
<gene>
    <name evidence="7" type="ORF">OGAPHI_002142</name>
</gene>
<proteinExistence type="inferred from homology"/>
<feature type="domain" description="Exocyst complex component Sec10-like alpha-helical bundle" evidence="5">
    <location>
        <begin position="173"/>
        <end position="824"/>
    </location>
</feature>
<dbReference type="Proteomes" id="UP000769157">
    <property type="component" value="Unassembled WGS sequence"/>
</dbReference>
<evidence type="ECO:0000256" key="3">
    <source>
        <dbReference type="ARBA" id="ARBA00022483"/>
    </source>
</evidence>
<accession>A0A9P8T6R6</accession>
<feature type="domain" description="Exocyst complex component Sec10 N-terminal" evidence="6">
    <location>
        <begin position="54"/>
        <end position="164"/>
    </location>
</feature>
<dbReference type="PANTHER" id="PTHR12100">
    <property type="entry name" value="SEC10"/>
    <property type="match status" value="1"/>
</dbReference>
<dbReference type="GO" id="GO:0006887">
    <property type="term" value="P:exocytosis"/>
    <property type="evidence" value="ECO:0007669"/>
    <property type="project" value="UniProtKB-KW"/>
</dbReference>
<dbReference type="GO" id="GO:0006893">
    <property type="term" value="P:Golgi to plasma membrane transport"/>
    <property type="evidence" value="ECO:0007669"/>
    <property type="project" value="TreeGrafter"/>
</dbReference>
<comment type="caution">
    <text evidence="7">The sequence shown here is derived from an EMBL/GenBank/DDBJ whole genome shotgun (WGS) entry which is preliminary data.</text>
</comment>
<sequence length="830" mass="96251">MASLFQLDEKTKQLLTLDNFLDGMTIQDFVEYLASKLSERAGYDGAQAVDQLDPKPYIRTFEACLKELNKLSEDCLSKKSKFEKIAEVKQTDHYSNVLKLAPKANKLNTRFVQLDSQVSQINADIKPLGDKLTQTNNLKENTVTLIFLTKCYNEFYTKKQAPAELAKMTRDRKASTLNRLLELSSKISSNELPNAKLTHQLIQEYCNRFEIDLLNEFHELDHSKNYRRLQELSHLLFLFNDGENLKQFYINKHPIFNEFQTTELNVDANYWQKMSDPEFTQGSLDGITKAMLDAIEDVLTKAEYDAIRQIFLEYTKDVIVAFVDRFYNDLLRNRVQLLMRVSSSYSRLASLRILHLLNTNAFQMTQRLKTYFGDKGIDISVELDKYQSSLFHQFVDKDAYFNLEKENLADLIGAFTARFEQKNEKIVNKHLLENKIMHSKDTNGTVPGEYDQDVFADTPQRENSTRRLLSYKKSKKFTSISKFIKNMERTSSLRGRFTRTKLINGTDTNFKAPVDQLDPDLGDGSEMSLVIAERILKCVVESLTRAIELIPSKINECTLELFDILIVNYGQSYLAVELENLYYNGILVQQQKLSSFFGSSEINLKFLEQINLISVQVYLLSIVIKRFFYPLILSSEIKNRLSVMFNSYLQDVELGLNIIVDELLELIERNMKHILNGQSADDFQPAIQTTNDRTETCDKMLKFVDQLFKSLYTYLSFNPSLKLDVMKRILANLLVLLINHFTRFRVNSIGSLVLTQDVIHYISIFDNYPDTEDMKEQFTILRELSNLYSCQPELLKDLGNEGQLIYLKKAVLKQYISRRSDFEDKFLQGI</sequence>
<keyword evidence="3" id="KW-0268">Exocytosis</keyword>
<evidence type="ECO:0000313" key="8">
    <source>
        <dbReference type="Proteomes" id="UP000769157"/>
    </source>
</evidence>
<keyword evidence="4" id="KW-0175">Coiled coil</keyword>
<dbReference type="EMBL" id="JAEUBE010000158">
    <property type="protein sequence ID" value="KAH3668388.1"/>
    <property type="molecule type" value="Genomic_DNA"/>
</dbReference>
<dbReference type="OrthoDB" id="125856at2759"/>
<keyword evidence="2" id="KW-0813">Transport</keyword>
<dbReference type="InterPro" id="IPR009976">
    <property type="entry name" value="Sec10-like"/>
</dbReference>
<dbReference type="AlphaFoldDB" id="A0A9P8T6R6"/>
<dbReference type="InterPro" id="IPR048625">
    <property type="entry name" value="Sec10_N"/>
</dbReference>
<evidence type="ECO:0008006" key="9">
    <source>
        <dbReference type="Google" id="ProtNLM"/>
    </source>
</evidence>
<dbReference type="Pfam" id="PF20667">
    <property type="entry name" value="Sec10_N"/>
    <property type="match status" value="1"/>
</dbReference>
<protein>
    <recommendedName>
        <fullName evidence="9">Exocyst complex component Sec10</fullName>
    </recommendedName>
</protein>
<evidence type="ECO:0000259" key="6">
    <source>
        <dbReference type="Pfam" id="PF20667"/>
    </source>
</evidence>
<reference evidence="7" key="1">
    <citation type="journal article" date="2021" name="Open Biol.">
        <title>Shared evolutionary footprints suggest mitochondrial oxidative damage underlies multiple complex I losses in fungi.</title>
        <authorList>
            <person name="Schikora-Tamarit M.A."/>
            <person name="Marcet-Houben M."/>
            <person name="Nosek J."/>
            <person name="Gabaldon T."/>
        </authorList>
    </citation>
    <scope>NUCLEOTIDE SEQUENCE</scope>
    <source>
        <strain evidence="7">CBS6075</strain>
    </source>
</reference>
<dbReference type="PANTHER" id="PTHR12100:SF0">
    <property type="entry name" value="EXOCYST COMPLEX COMPONENT 5"/>
    <property type="match status" value="1"/>
</dbReference>
<dbReference type="RefSeq" id="XP_046062802.1">
    <property type="nucleotide sequence ID" value="XM_046202980.1"/>
</dbReference>
<evidence type="ECO:0000259" key="5">
    <source>
        <dbReference type="Pfam" id="PF07393"/>
    </source>
</evidence>
<reference evidence="7" key="2">
    <citation type="submission" date="2021-01" db="EMBL/GenBank/DDBJ databases">
        <authorList>
            <person name="Schikora-Tamarit M.A."/>
        </authorList>
    </citation>
    <scope>NUCLEOTIDE SEQUENCE</scope>
    <source>
        <strain evidence="7">CBS6075</strain>
    </source>
</reference>
<dbReference type="GO" id="GO:0000145">
    <property type="term" value="C:exocyst"/>
    <property type="evidence" value="ECO:0007669"/>
    <property type="project" value="TreeGrafter"/>
</dbReference>
<dbReference type="GeneID" id="70234109"/>
<evidence type="ECO:0000313" key="7">
    <source>
        <dbReference type="EMBL" id="KAH3668388.1"/>
    </source>
</evidence>
<dbReference type="Pfam" id="PF07393">
    <property type="entry name" value="Sec10_HB"/>
    <property type="match status" value="1"/>
</dbReference>
<comment type="similarity">
    <text evidence="1">Belongs to the SEC10 family.</text>
</comment>
<dbReference type="InterPro" id="IPR048627">
    <property type="entry name" value="Sec10_HB"/>
</dbReference>